<dbReference type="InParanoid" id="C3XZC8"/>
<dbReference type="PANTHER" id="PTHR12286:SF5">
    <property type="entry name" value="SACCHAROPINE DEHYDROGENASE-LIKE OXIDOREDUCTASE"/>
    <property type="match status" value="1"/>
</dbReference>
<dbReference type="Pfam" id="PF03435">
    <property type="entry name" value="Sacchrp_dh_NADP"/>
    <property type="match status" value="1"/>
</dbReference>
<dbReference type="InterPro" id="IPR036291">
    <property type="entry name" value="NAD(P)-bd_dom_sf"/>
</dbReference>
<dbReference type="EMBL" id="GG666475">
    <property type="protein sequence ID" value="EEN66692.1"/>
    <property type="molecule type" value="Genomic_DNA"/>
</dbReference>
<dbReference type="FunFam" id="3.40.50.720:FF:000178">
    <property type="entry name" value="Saccharopine dehydrogenase-like oxidoreductase"/>
    <property type="match status" value="1"/>
</dbReference>
<dbReference type="SUPFAM" id="SSF51735">
    <property type="entry name" value="NAD(P)-binding Rossmann-fold domains"/>
    <property type="match status" value="1"/>
</dbReference>
<dbReference type="eggNOG" id="KOG2733">
    <property type="taxonomic scope" value="Eukaryota"/>
</dbReference>
<name>C3XZC8_BRAFL</name>
<reference evidence="5" key="1">
    <citation type="journal article" date="2008" name="Nature">
        <title>The amphioxus genome and the evolution of the chordate karyotype.</title>
        <authorList>
            <consortium name="US DOE Joint Genome Institute (JGI-PGF)"/>
            <person name="Putnam N.H."/>
            <person name="Butts T."/>
            <person name="Ferrier D.E.K."/>
            <person name="Furlong R.F."/>
            <person name="Hellsten U."/>
            <person name="Kawashima T."/>
            <person name="Robinson-Rechavi M."/>
            <person name="Shoguchi E."/>
            <person name="Terry A."/>
            <person name="Yu J.-K."/>
            <person name="Benito-Gutierrez E.L."/>
            <person name="Dubchak I."/>
            <person name="Garcia-Fernandez J."/>
            <person name="Gibson-Brown J.J."/>
            <person name="Grigoriev I.V."/>
            <person name="Horton A.C."/>
            <person name="de Jong P.J."/>
            <person name="Jurka J."/>
            <person name="Kapitonov V.V."/>
            <person name="Kohara Y."/>
            <person name="Kuroki Y."/>
            <person name="Lindquist E."/>
            <person name="Lucas S."/>
            <person name="Osoegawa K."/>
            <person name="Pennacchio L.A."/>
            <person name="Salamov A.A."/>
            <person name="Satou Y."/>
            <person name="Sauka-Spengler T."/>
            <person name="Schmutz J."/>
            <person name="Shin-I T."/>
            <person name="Toyoda A."/>
            <person name="Bronner-Fraser M."/>
            <person name="Fujiyama A."/>
            <person name="Holland L.Z."/>
            <person name="Holland P.W.H."/>
            <person name="Satoh N."/>
            <person name="Rokhsar D.S."/>
        </authorList>
    </citation>
    <scope>NUCLEOTIDE SEQUENCE [LARGE SCALE GENOMIC DNA]</scope>
    <source>
        <strain evidence="5">S238N-H82</strain>
        <tissue evidence="5">Testes</tissue>
    </source>
</reference>
<dbReference type="AlphaFoldDB" id="C3XZC8"/>
<dbReference type="InterPro" id="IPR005097">
    <property type="entry name" value="Sacchrp_dh_NADP-bd"/>
</dbReference>
<evidence type="ECO:0000259" key="4">
    <source>
        <dbReference type="Pfam" id="PF03435"/>
    </source>
</evidence>
<evidence type="ECO:0000256" key="3">
    <source>
        <dbReference type="SAM" id="Phobius"/>
    </source>
</evidence>
<proteinExistence type="inferred from homology"/>
<accession>C3XZC8</accession>
<dbReference type="PANTHER" id="PTHR12286">
    <property type="entry name" value="SACCHAROPINE DEHYDROGENASE-LIKE OXIDOREDUCTASE"/>
    <property type="match status" value="1"/>
</dbReference>
<comment type="similarity">
    <text evidence="1">Belongs to the saccharopine dehydrogenase family.</text>
</comment>
<dbReference type="Gene3D" id="3.40.50.720">
    <property type="entry name" value="NAD(P)-binding Rossmann-like Domain"/>
    <property type="match status" value="1"/>
</dbReference>
<keyword evidence="3" id="KW-0812">Transmembrane</keyword>
<feature type="domain" description="Saccharopine dehydrogenase NADP binding" evidence="4">
    <location>
        <begin position="9"/>
        <end position="145"/>
    </location>
</feature>
<keyword evidence="3" id="KW-0472">Membrane</keyword>
<dbReference type="InterPro" id="IPR051276">
    <property type="entry name" value="Saccharopine_DH-like_oxidrdct"/>
</dbReference>
<sequence>MATSKKYDVVVFGASGFTGQFVVEELGRVTSEEERGLTWAVAGRNQDKLNQVLEKASATIGVDLKDAVDVLLADIENEESLNDMAAQAQVVLNCVGPYRFFGEPVVKACLKNKAHHIDISGEPQFLETMQFKYDEEAKKKGVYIVQSCGFDSVPADLGVLYTVKNFPGRINTIESYLTLNAGPEGAVGHYATWQSAIHGLANAEELRNLRKEMGTKKPLPKSGPKLENRGPAHWSEMLQKWCVPFPGADASVVRRTQRFLYNNGENCPVQYGAFASIPDRIDLFKWQAASKVVTSLADTEFGLGLLEEVQFGAYACVSAFRYLVLLMVVGVVFGVMTKFSWGRWLLSKYPRLFSLGYFSHEGPTQKQIEGASFNMQFIGTGYSNTVLEDGDYDGPPNMTIATQVEGPEAGYVTTPIVMVQAAITLLKEMKKFPAKGGVMTPGTAYKDTSLVERLSDRAQENRAKGSKTATEGRMEKLDMDNTVHNLKFAGI</sequence>
<keyword evidence="3" id="KW-1133">Transmembrane helix</keyword>
<organism>
    <name type="scientific">Branchiostoma floridae</name>
    <name type="common">Florida lancelet</name>
    <name type="synonym">Amphioxus</name>
    <dbReference type="NCBI Taxonomy" id="7739"/>
    <lineage>
        <taxon>Eukaryota</taxon>
        <taxon>Metazoa</taxon>
        <taxon>Chordata</taxon>
        <taxon>Cephalochordata</taxon>
        <taxon>Leptocardii</taxon>
        <taxon>Amphioxiformes</taxon>
        <taxon>Branchiostomatidae</taxon>
        <taxon>Branchiostoma</taxon>
    </lineage>
</organism>
<gene>
    <name evidence="5" type="ORF">BRAFLDRAFT_117916</name>
</gene>
<protein>
    <recommendedName>
        <fullName evidence="2">Saccharopine dehydrogenase-like oxidoreductase</fullName>
    </recommendedName>
</protein>
<feature type="transmembrane region" description="Helical" evidence="3">
    <location>
        <begin position="319"/>
        <end position="341"/>
    </location>
</feature>
<evidence type="ECO:0000313" key="5">
    <source>
        <dbReference type="EMBL" id="EEN66692.1"/>
    </source>
</evidence>
<evidence type="ECO:0000256" key="2">
    <source>
        <dbReference type="ARBA" id="ARBA00039852"/>
    </source>
</evidence>
<evidence type="ECO:0000256" key="1">
    <source>
        <dbReference type="ARBA" id="ARBA00038048"/>
    </source>
</evidence>
<dbReference type="STRING" id="7739.C3XZC8"/>